<organism evidence="8 9">
    <name type="scientific">Ophiocordyceps polyrhachis-furcata BCC 54312</name>
    <dbReference type="NCBI Taxonomy" id="1330021"/>
    <lineage>
        <taxon>Eukaryota</taxon>
        <taxon>Fungi</taxon>
        <taxon>Dikarya</taxon>
        <taxon>Ascomycota</taxon>
        <taxon>Pezizomycotina</taxon>
        <taxon>Sordariomycetes</taxon>
        <taxon>Hypocreomycetidae</taxon>
        <taxon>Hypocreales</taxon>
        <taxon>Ophiocordycipitaceae</taxon>
        <taxon>Ophiocordyceps</taxon>
    </lineage>
</organism>
<evidence type="ECO:0000256" key="7">
    <source>
        <dbReference type="SAM" id="Phobius"/>
    </source>
</evidence>
<dbReference type="Proteomes" id="UP000253664">
    <property type="component" value="Unassembled WGS sequence"/>
</dbReference>
<accession>A0A367L6U2</accession>
<dbReference type="InterPro" id="IPR012677">
    <property type="entry name" value="Nucleotide-bd_a/b_plait_sf"/>
</dbReference>
<reference evidence="8 9" key="1">
    <citation type="journal article" date="2015" name="BMC Genomics">
        <title>Insights from the genome of Ophiocordyceps polyrhachis-furcata to pathogenicity and host specificity in insect fungi.</title>
        <authorList>
            <person name="Wichadakul D."/>
            <person name="Kobmoo N."/>
            <person name="Ingsriswang S."/>
            <person name="Tangphatsornruang S."/>
            <person name="Chantasingh D."/>
            <person name="Luangsa-ard J.J."/>
            <person name="Eurwilaichitr L."/>
        </authorList>
    </citation>
    <scope>NUCLEOTIDE SEQUENCE [LARGE SCALE GENOMIC DNA]</scope>
    <source>
        <strain evidence="8 9">BCC 54312</strain>
    </source>
</reference>
<protein>
    <recommendedName>
        <fullName evidence="10">RRM domain-containing protein</fullName>
    </recommendedName>
</protein>
<keyword evidence="5" id="KW-0539">Nucleus</keyword>
<dbReference type="InterPro" id="IPR050374">
    <property type="entry name" value="RRT5_SRSF_SR"/>
</dbReference>
<dbReference type="CDD" id="cd00590">
    <property type="entry name" value="RRM_SF"/>
    <property type="match status" value="1"/>
</dbReference>
<evidence type="ECO:0000313" key="8">
    <source>
        <dbReference type="EMBL" id="RCI10147.1"/>
    </source>
</evidence>
<comment type="caution">
    <text evidence="8">The sequence shown here is derived from an EMBL/GenBank/DDBJ whole genome shotgun (WGS) entry which is preliminary data.</text>
</comment>
<evidence type="ECO:0000256" key="3">
    <source>
        <dbReference type="ARBA" id="ARBA00022737"/>
    </source>
</evidence>
<keyword evidence="9" id="KW-1185">Reference proteome</keyword>
<dbReference type="PANTHER" id="PTHR23003:SF62">
    <property type="entry name" value="SERINE_ARGININE (SR)-TYPE SHUTTLING MRNA BINDING PROTEIN NPL3"/>
    <property type="match status" value="1"/>
</dbReference>
<name>A0A367L6U2_9HYPO</name>
<evidence type="ECO:0000256" key="5">
    <source>
        <dbReference type="ARBA" id="ARBA00023242"/>
    </source>
</evidence>
<dbReference type="OrthoDB" id="610462at2759"/>
<dbReference type="PANTHER" id="PTHR23003">
    <property type="entry name" value="RNA RECOGNITION MOTIF RRM DOMAIN CONTAINING PROTEIN"/>
    <property type="match status" value="1"/>
</dbReference>
<dbReference type="GO" id="GO:0005634">
    <property type="term" value="C:nucleus"/>
    <property type="evidence" value="ECO:0007669"/>
    <property type="project" value="UniProtKB-SubCell"/>
</dbReference>
<dbReference type="GO" id="GO:0005737">
    <property type="term" value="C:cytoplasm"/>
    <property type="evidence" value="ECO:0007669"/>
    <property type="project" value="TreeGrafter"/>
</dbReference>
<feature type="transmembrane region" description="Helical" evidence="7">
    <location>
        <begin position="22"/>
        <end position="40"/>
    </location>
</feature>
<keyword evidence="7" id="KW-0472">Membrane</keyword>
<keyword evidence="3" id="KW-0677">Repeat</keyword>
<keyword evidence="7" id="KW-0812">Transmembrane</keyword>
<evidence type="ECO:0000256" key="6">
    <source>
        <dbReference type="SAM" id="MobiDB-lite"/>
    </source>
</evidence>
<feature type="compositionally biased region" description="Pro residues" evidence="6">
    <location>
        <begin position="376"/>
        <end position="388"/>
    </location>
</feature>
<gene>
    <name evidence="8" type="ORF">L249_8417</name>
</gene>
<evidence type="ECO:0000256" key="1">
    <source>
        <dbReference type="ARBA" id="ARBA00004123"/>
    </source>
</evidence>
<keyword evidence="2" id="KW-0507">mRNA processing</keyword>
<keyword evidence="4" id="KW-0694">RNA-binding</keyword>
<keyword evidence="7" id="KW-1133">Transmembrane helix</keyword>
<dbReference type="Gene3D" id="3.30.70.330">
    <property type="match status" value="1"/>
</dbReference>
<evidence type="ECO:0000256" key="2">
    <source>
        <dbReference type="ARBA" id="ARBA00022664"/>
    </source>
</evidence>
<proteinExistence type="predicted"/>
<feature type="region of interest" description="Disordered" evidence="6">
    <location>
        <begin position="357"/>
        <end position="394"/>
    </location>
</feature>
<evidence type="ECO:0000313" key="9">
    <source>
        <dbReference type="Proteomes" id="UP000253664"/>
    </source>
</evidence>
<dbReference type="GO" id="GO:0003729">
    <property type="term" value="F:mRNA binding"/>
    <property type="evidence" value="ECO:0007669"/>
    <property type="project" value="TreeGrafter"/>
</dbReference>
<dbReference type="SUPFAM" id="SSF54928">
    <property type="entry name" value="RNA-binding domain, RBD"/>
    <property type="match status" value="1"/>
</dbReference>
<dbReference type="EMBL" id="LKCN02000013">
    <property type="protein sequence ID" value="RCI10147.1"/>
    <property type="molecule type" value="Genomic_DNA"/>
</dbReference>
<sequence>MPRNEAPDNTIMRDVPPGEETGIYYIIISGLPFGTIWQLLKDWLRHAGCDVDHIEVFQKSTSGWIRLIGKPNFERALPVHLQTVPYDNRLILYLDKNRTESVKIMELIDDPPPKPKLGGGPQASRVRSKFRASDKMQKNRCSAAVAPVHYQPEPASEPASPLLGRYYGDESRSQYGVMAEPFGPPPSARGVPYAPPAYAPVYHGALEPPGSPASCPKRDALPGYRLLRYEPAGRASDSSSPRALPHDVDNGRCLVKIDPLRNGVTLTDVEGWVRSIMGEWASALSRVEVVGMSQRSGGGGGAGGAGGGGRFRPFAYVTFLSSAAAKRAVELLNSKPLRSRSVTVRLVDDEPYRGLSRDDEYYGGARRASSDGRLPLSPPPAPPVPAPHIPSTVRQSALGGDTVTKTDATNAAPVIAHGTFYRPSKS</sequence>
<dbReference type="InterPro" id="IPR035979">
    <property type="entry name" value="RBD_domain_sf"/>
</dbReference>
<dbReference type="GO" id="GO:0006397">
    <property type="term" value="P:mRNA processing"/>
    <property type="evidence" value="ECO:0007669"/>
    <property type="project" value="UniProtKB-KW"/>
</dbReference>
<comment type="subcellular location">
    <subcellularLocation>
        <location evidence="1">Nucleus</location>
    </subcellularLocation>
</comment>
<evidence type="ECO:0008006" key="10">
    <source>
        <dbReference type="Google" id="ProtNLM"/>
    </source>
</evidence>
<evidence type="ECO:0000256" key="4">
    <source>
        <dbReference type="ARBA" id="ARBA00022884"/>
    </source>
</evidence>
<dbReference type="AlphaFoldDB" id="A0A367L6U2"/>
<dbReference type="STRING" id="1330021.A0A367L6U2"/>